<evidence type="ECO:0000313" key="1">
    <source>
        <dbReference type="EMBL" id="KAK0659171.1"/>
    </source>
</evidence>
<name>A0AA39YW79_9PEZI</name>
<dbReference type="AlphaFoldDB" id="A0AA39YW79"/>
<protein>
    <submittedName>
        <fullName evidence="1">Uncharacterized protein</fullName>
    </submittedName>
</protein>
<comment type="caution">
    <text evidence="1">The sequence shown here is derived from an EMBL/GenBank/DDBJ whole genome shotgun (WGS) entry which is preliminary data.</text>
</comment>
<proteinExistence type="predicted"/>
<dbReference type="EMBL" id="JAULSY010000189">
    <property type="protein sequence ID" value="KAK0659171.1"/>
    <property type="molecule type" value="Genomic_DNA"/>
</dbReference>
<keyword evidence="2" id="KW-1185">Reference proteome</keyword>
<evidence type="ECO:0000313" key="2">
    <source>
        <dbReference type="Proteomes" id="UP001174997"/>
    </source>
</evidence>
<gene>
    <name evidence="1" type="ORF">QBC41DRAFT_360437</name>
</gene>
<dbReference type="Proteomes" id="UP001174997">
    <property type="component" value="Unassembled WGS sequence"/>
</dbReference>
<accession>A0AA39YW79</accession>
<organism evidence="1 2">
    <name type="scientific">Cercophora samala</name>
    <dbReference type="NCBI Taxonomy" id="330535"/>
    <lineage>
        <taxon>Eukaryota</taxon>
        <taxon>Fungi</taxon>
        <taxon>Dikarya</taxon>
        <taxon>Ascomycota</taxon>
        <taxon>Pezizomycotina</taxon>
        <taxon>Sordariomycetes</taxon>
        <taxon>Sordariomycetidae</taxon>
        <taxon>Sordariales</taxon>
        <taxon>Lasiosphaeriaceae</taxon>
        <taxon>Cercophora</taxon>
    </lineage>
</organism>
<reference evidence="1" key="1">
    <citation type="submission" date="2023-06" db="EMBL/GenBank/DDBJ databases">
        <title>Genome-scale phylogeny and comparative genomics of the fungal order Sordariales.</title>
        <authorList>
            <consortium name="Lawrence Berkeley National Laboratory"/>
            <person name="Hensen N."/>
            <person name="Bonometti L."/>
            <person name="Westerberg I."/>
            <person name="Brannstrom I.O."/>
            <person name="Guillou S."/>
            <person name="Cros-Aarteil S."/>
            <person name="Calhoun S."/>
            <person name="Haridas S."/>
            <person name="Kuo A."/>
            <person name="Mondo S."/>
            <person name="Pangilinan J."/>
            <person name="Riley R."/>
            <person name="Labutti K."/>
            <person name="Andreopoulos B."/>
            <person name="Lipzen A."/>
            <person name="Chen C."/>
            <person name="Yanf M."/>
            <person name="Daum C."/>
            <person name="Ng V."/>
            <person name="Clum A."/>
            <person name="Steindorff A."/>
            <person name="Ohm R."/>
            <person name="Martin F."/>
            <person name="Silar P."/>
            <person name="Natvig D."/>
            <person name="Lalanne C."/>
            <person name="Gautier V."/>
            <person name="Ament-Velasquez S.L."/>
            <person name="Kruys A."/>
            <person name="Hutchinson M.I."/>
            <person name="Powell A.J."/>
            <person name="Barry K."/>
            <person name="Miller A.N."/>
            <person name="Grigoriev I.V."/>
            <person name="Debuchy R."/>
            <person name="Gladieux P."/>
            <person name="Thoren M.H."/>
            <person name="Johannesson H."/>
        </authorList>
    </citation>
    <scope>NUCLEOTIDE SEQUENCE</scope>
    <source>
        <strain evidence="1">CBS 307.81</strain>
    </source>
</reference>
<sequence length="239" mass="26835">MTKSPSTVSCSRAPGPDTCLPCLESFRAGQDEARCIEDLFAGDEKVCRREHPHPMGVNLFGSDCVTKACVKSKEGCLPWIVLCPETEPDDETVVPGLQKDLVRLVAKLIAEFLIAARFTIESEGQSATPADEIHRRRMLAATRNPLPAEENADREVVLAVKKRQELRLLPEDSGFSCWQVAKRAFFEGTRAFLCRPEIEPGFEVLVDEPIWSGDDHEEDVKAFLAEYFPLQEVWTEHMM</sequence>